<accession>A0A812CGV4</accession>
<comment type="caution">
    <text evidence="1">The sequence shown here is derived from an EMBL/GenBank/DDBJ whole genome shotgun (WGS) entry which is preliminary data.</text>
</comment>
<name>A0A812CGV4_ACAPH</name>
<gene>
    <name evidence="1" type="ORF">SPHA_35764</name>
</gene>
<sequence>MHSRASLYCPVDNIVRLFNHRQTSKATIIISIIPTTVSQVIIATQFSLQPEFGVPILSNSDFNRPIVLAGFLEQAPTHTTTSAVHAWGRLHSSPALMINAQLVSDRHSFITATVLVSLNPWAQAAPLPSIAVLAFFFFPKVRLNPCFLRMSRWAATYLPQPSKGISTRAFTFLPPTNRLQVKSGPSFSKRYTCAFLFSVCSLPPRRGSRGPPGWGGARMTLFSRTRNPFLPSIRVRVVPFGVDRFILRGQVHLRCTTCRKVPDHPTCLASQRSYLHWGHPASYFFTGDPTAFPGPFSFSVGGTSILTRFIPSLMSPSAVHHRALCPNSPQVMQFDPKDLPGVYPASLSSVSTLARPPACSLARANSLSSLQEISPVCLLARLSLARANSLFPLQEISSAGFFLRDSLLGRRCCSLYSPPHDFLPTVGDLTDFSCPTASFNVDYCGCSCSVRFLLGHDFDNSGVGILSQ</sequence>
<keyword evidence="2" id="KW-1185">Reference proteome</keyword>
<dbReference type="AlphaFoldDB" id="A0A812CGV4"/>
<evidence type="ECO:0000313" key="2">
    <source>
        <dbReference type="Proteomes" id="UP000597762"/>
    </source>
</evidence>
<dbReference type="Proteomes" id="UP000597762">
    <property type="component" value="Unassembled WGS sequence"/>
</dbReference>
<organism evidence="1 2">
    <name type="scientific">Acanthosepion pharaonis</name>
    <name type="common">Pharaoh cuttlefish</name>
    <name type="synonym">Sepia pharaonis</name>
    <dbReference type="NCBI Taxonomy" id="158019"/>
    <lineage>
        <taxon>Eukaryota</taxon>
        <taxon>Metazoa</taxon>
        <taxon>Spiralia</taxon>
        <taxon>Lophotrochozoa</taxon>
        <taxon>Mollusca</taxon>
        <taxon>Cephalopoda</taxon>
        <taxon>Coleoidea</taxon>
        <taxon>Decapodiformes</taxon>
        <taxon>Sepiida</taxon>
        <taxon>Sepiina</taxon>
        <taxon>Sepiidae</taxon>
        <taxon>Acanthosepion</taxon>
    </lineage>
</organism>
<dbReference type="EMBL" id="CAHIKZ030001554">
    <property type="protein sequence ID" value="CAE1267827.1"/>
    <property type="molecule type" value="Genomic_DNA"/>
</dbReference>
<evidence type="ECO:0000313" key="1">
    <source>
        <dbReference type="EMBL" id="CAE1267827.1"/>
    </source>
</evidence>
<protein>
    <submittedName>
        <fullName evidence="1">Uncharacterized protein</fullName>
    </submittedName>
</protein>
<reference evidence="1" key="1">
    <citation type="submission" date="2021-01" db="EMBL/GenBank/DDBJ databases">
        <authorList>
            <person name="Li R."/>
            <person name="Bekaert M."/>
        </authorList>
    </citation>
    <scope>NUCLEOTIDE SEQUENCE</scope>
    <source>
        <strain evidence="1">Farmed</strain>
    </source>
</reference>
<proteinExistence type="predicted"/>